<sequence length="196" mass="22749">MQDLQKLSVQILEKIKEEGNKKLNVNEDEMRRKLDEHEQKLVESKQERQSVIASQVAGEYEREAQTLANRQRNAILAKKQSMLNTVFDEATKQLAAWDYEKFSYFLKGVLSQLDQHSSWLIVPGELSDQLFQHDQVKKILMQYPSVTLSENLIKHKAGFIVQQAGIDYNFCFDVLVKELKKEFSPQLATLAFKNNE</sequence>
<dbReference type="SUPFAM" id="SSF160527">
    <property type="entry name" value="V-type ATPase subunit E-like"/>
    <property type="match status" value="1"/>
</dbReference>
<accession>A0A1H8GT20</accession>
<feature type="coiled-coil region" evidence="1">
    <location>
        <begin position="20"/>
        <end position="54"/>
    </location>
</feature>
<evidence type="ECO:0000313" key="2">
    <source>
        <dbReference type="EMBL" id="SEN46854.1"/>
    </source>
</evidence>
<dbReference type="OrthoDB" id="2166166at2"/>
<evidence type="ECO:0000256" key="1">
    <source>
        <dbReference type="SAM" id="Coils"/>
    </source>
</evidence>
<evidence type="ECO:0000313" key="3">
    <source>
        <dbReference type="Proteomes" id="UP000199300"/>
    </source>
</evidence>
<dbReference type="RefSeq" id="WP_091493652.1">
    <property type="nucleotide sequence ID" value="NZ_FODJ01000001.1"/>
</dbReference>
<dbReference type="STRING" id="872970.SAMN04488134_101156"/>
<protein>
    <submittedName>
        <fullName evidence="2">V/A-type H+-transporting ATPase subunit E</fullName>
    </submittedName>
</protein>
<dbReference type="Proteomes" id="UP000199300">
    <property type="component" value="Unassembled WGS sequence"/>
</dbReference>
<keyword evidence="3" id="KW-1185">Reference proteome</keyword>
<organism evidence="2 3">
    <name type="scientific">Amphibacillus marinus</name>
    <dbReference type="NCBI Taxonomy" id="872970"/>
    <lineage>
        <taxon>Bacteria</taxon>
        <taxon>Bacillati</taxon>
        <taxon>Bacillota</taxon>
        <taxon>Bacilli</taxon>
        <taxon>Bacillales</taxon>
        <taxon>Bacillaceae</taxon>
        <taxon>Amphibacillus</taxon>
    </lineage>
</organism>
<reference evidence="2 3" key="1">
    <citation type="submission" date="2016-10" db="EMBL/GenBank/DDBJ databases">
        <authorList>
            <person name="de Groot N.N."/>
        </authorList>
    </citation>
    <scope>NUCLEOTIDE SEQUENCE [LARGE SCALE GENOMIC DNA]</scope>
    <source>
        <strain evidence="2 3">CGMCC 1.10434</strain>
    </source>
</reference>
<proteinExistence type="predicted"/>
<gene>
    <name evidence="2" type="ORF">SAMN04488134_101156</name>
</gene>
<name>A0A1H8GT20_9BACI</name>
<dbReference type="EMBL" id="FODJ01000001">
    <property type="protein sequence ID" value="SEN46854.1"/>
    <property type="molecule type" value="Genomic_DNA"/>
</dbReference>
<dbReference type="AlphaFoldDB" id="A0A1H8GT20"/>
<keyword evidence="1" id="KW-0175">Coiled coil</keyword>